<dbReference type="SUPFAM" id="SSF48452">
    <property type="entry name" value="TPR-like"/>
    <property type="match status" value="1"/>
</dbReference>
<keyword evidence="2 3" id="KW-0802">TPR repeat</keyword>
<evidence type="ECO:0000313" key="4">
    <source>
        <dbReference type="EMBL" id="CAF1687870.1"/>
    </source>
</evidence>
<protein>
    <recommendedName>
        <fullName evidence="6">Tetratricopeptide repeat protein</fullName>
    </recommendedName>
</protein>
<evidence type="ECO:0000256" key="3">
    <source>
        <dbReference type="PROSITE-ProRule" id="PRU00339"/>
    </source>
</evidence>
<keyword evidence="5" id="KW-1185">Reference proteome</keyword>
<dbReference type="Proteomes" id="UP000663828">
    <property type="component" value="Unassembled WGS sequence"/>
</dbReference>
<keyword evidence="1" id="KW-0677">Repeat</keyword>
<evidence type="ECO:0000256" key="1">
    <source>
        <dbReference type="ARBA" id="ARBA00022737"/>
    </source>
</evidence>
<dbReference type="Gene3D" id="1.25.40.10">
    <property type="entry name" value="Tetratricopeptide repeat domain"/>
    <property type="match status" value="2"/>
</dbReference>
<dbReference type="PANTHER" id="PTHR45641">
    <property type="entry name" value="TETRATRICOPEPTIDE REPEAT PROTEIN (AFU_ORTHOLOGUE AFUA_6G03870)"/>
    <property type="match status" value="1"/>
</dbReference>
<feature type="repeat" description="TPR" evidence="3">
    <location>
        <begin position="157"/>
        <end position="190"/>
    </location>
</feature>
<evidence type="ECO:0000256" key="2">
    <source>
        <dbReference type="ARBA" id="ARBA00022803"/>
    </source>
</evidence>
<feature type="repeat" description="TPR" evidence="3">
    <location>
        <begin position="32"/>
        <end position="65"/>
    </location>
</feature>
<comment type="caution">
    <text evidence="4">The sequence shown here is derived from an EMBL/GenBank/DDBJ whole genome shotgun (WGS) entry which is preliminary data.</text>
</comment>
<dbReference type="EMBL" id="CAJNOR010017858">
    <property type="protein sequence ID" value="CAF1687870.1"/>
    <property type="molecule type" value="Genomic_DNA"/>
</dbReference>
<dbReference type="InterPro" id="IPR019734">
    <property type="entry name" value="TPR_rpt"/>
</dbReference>
<reference evidence="4" key="1">
    <citation type="submission" date="2021-02" db="EMBL/GenBank/DDBJ databases">
        <authorList>
            <person name="Nowell W R."/>
        </authorList>
    </citation>
    <scope>NUCLEOTIDE SEQUENCE</scope>
</reference>
<evidence type="ECO:0000313" key="5">
    <source>
        <dbReference type="Proteomes" id="UP000663828"/>
    </source>
</evidence>
<gene>
    <name evidence="4" type="ORF">XAT740_LOCUS62595</name>
</gene>
<feature type="non-terminal residue" evidence="4">
    <location>
        <position position="196"/>
    </location>
</feature>
<dbReference type="AlphaFoldDB" id="A0A816HHK6"/>
<dbReference type="InterPro" id="IPR011990">
    <property type="entry name" value="TPR-like_helical_dom_sf"/>
</dbReference>
<evidence type="ECO:0008006" key="6">
    <source>
        <dbReference type="Google" id="ProtNLM"/>
    </source>
</evidence>
<organism evidence="4 5">
    <name type="scientific">Adineta ricciae</name>
    <name type="common">Rotifer</name>
    <dbReference type="NCBI Taxonomy" id="249248"/>
    <lineage>
        <taxon>Eukaryota</taxon>
        <taxon>Metazoa</taxon>
        <taxon>Spiralia</taxon>
        <taxon>Gnathifera</taxon>
        <taxon>Rotifera</taxon>
        <taxon>Eurotatoria</taxon>
        <taxon>Bdelloidea</taxon>
        <taxon>Adinetida</taxon>
        <taxon>Adinetidae</taxon>
        <taxon>Adineta</taxon>
    </lineage>
</organism>
<dbReference type="SMART" id="SM00028">
    <property type="entry name" value="TPR"/>
    <property type="match status" value="4"/>
</dbReference>
<accession>A0A816HHK6</accession>
<sequence length="196" mass="23766">MKEENDLFIRHFEAALRVYEDNQSNDNFMQLMDIYFELGWFYQHENMYDLAIEYFQKMLNIQLDTGEKKRDIADSYVRIGKCYQDKLLPDLSLDYYEQALKIYLEIVQPNVGEKRKTADLNWRIARLYQAKEVWGVAIDHYESSLKMLPFLNEKIIFDLFYRIGLCYNKMENYPSAIEYFQKAERQSTQQNMFNIR</sequence>
<dbReference type="Pfam" id="PF14938">
    <property type="entry name" value="SNAP"/>
    <property type="match status" value="1"/>
</dbReference>
<dbReference type="PROSITE" id="PS50005">
    <property type="entry name" value="TPR"/>
    <property type="match status" value="2"/>
</dbReference>
<dbReference type="PANTHER" id="PTHR45641:SF19">
    <property type="entry name" value="NEPHROCYSTIN-3"/>
    <property type="match status" value="1"/>
</dbReference>
<proteinExistence type="predicted"/>
<name>A0A816HHK6_ADIRI</name>